<comment type="caution">
    <text evidence="1">The sequence shown here is derived from an EMBL/GenBank/DDBJ whole genome shotgun (WGS) entry which is preliminary data.</text>
</comment>
<protein>
    <submittedName>
        <fullName evidence="1">Uncharacterized protein</fullName>
    </submittedName>
</protein>
<accession>A0A834GPP7</accession>
<sequence length="127" mass="14210">MEQLWDAMIFNDDPPTCMDCQDKGYITLYLLVVANFVNHMGIPVNREECGGPSRCVIGCGALFSNKIAVCPKDFSGFPNSAVNIEDGDKENRPFFNLEFAVPDEDADGEDQDKQKTVAGMVRRVRIW</sequence>
<gene>
    <name evidence="1" type="ORF">RHSIM_Rhsim08G0184200</name>
</gene>
<dbReference type="Proteomes" id="UP000626092">
    <property type="component" value="Unassembled WGS sequence"/>
</dbReference>
<keyword evidence="2" id="KW-1185">Reference proteome</keyword>
<name>A0A834GPP7_RHOSS</name>
<reference evidence="1" key="1">
    <citation type="submission" date="2019-11" db="EMBL/GenBank/DDBJ databases">
        <authorList>
            <person name="Liu Y."/>
            <person name="Hou J."/>
            <person name="Li T.-Q."/>
            <person name="Guan C.-H."/>
            <person name="Wu X."/>
            <person name="Wu H.-Z."/>
            <person name="Ling F."/>
            <person name="Zhang R."/>
            <person name="Shi X.-G."/>
            <person name="Ren J.-P."/>
            <person name="Chen E.-F."/>
            <person name="Sun J.-M."/>
        </authorList>
    </citation>
    <scope>NUCLEOTIDE SEQUENCE</scope>
    <source>
        <strain evidence="1">Adult_tree_wgs_1</strain>
        <tissue evidence="1">Leaves</tissue>
    </source>
</reference>
<dbReference type="AlphaFoldDB" id="A0A834GPP7"/>
<organism evidence="1 2">
    <name type="scientific">Rhododendron simsii</name>
    <name type="common">Sims's rhododendron</name>
    <dbReference type="NCBI Taxonomy" id="118357"/>
    <lineage>
        <taxon>Eukaryota</taxon>
        <taxon>Viridiplantae</taxon>
        <taxon>Streptophyta</taxon>
        <taxon>Embryophyta</taxon>
        <taxon>Tracheophyta</taxon>
        <taxon>Spermatophyta</taxon>
        <taxon>Magnoliopsida</taxon>
        <taxon>eudicotyledons</taxon>
        <taxon>Gunneridae</taxon>
        <taxon>Pentapetalae</taxon>
        <taxon>asterids</taxon>
        <taxon>Ericales</taxon>
        <taxon>Ericaceae</taxon>
        <taxon>Ericoideae</taxon>
        <taxon>Rhodoreae</taxon>
        <taxon>Rhododendron</taxon>
    </lineage>
</organism>
<dbReference type="EMBL" id="WJXA01000008">
    <property type="protein sequence ID" value="KAF7135217.1"/>
    <property type="molecule type" value="Genomic_DNA"/>
</dbReference>
<evidence type="ECO:0000313" key="2">
    <source>
        <dbReference type="Proteomes" id="UP000626092"/>
    </source>
</evidence>
<proteinExistence type="predicted"/>
<evidence type="ECO:0000313" key="1">
    <source>
        <dbReference type="EMBL" id="KAF7135217.1"/>
    </source>
</evidence>